<reference evidence="1 2" key="1">
    <citation type="journal article" date="2021" name="Commun. Biol.">
        <title>The genome of Shorea leprosula (Dipterocarpaceae) highlights the ecological relevance of drought in aseasonal tropical rainforests.</title>
        <authorList>
            <person name="Ng K.K.S."/>
            <person name="Kobayashi M.J."/>
            <person name="Fawcett J.A."/>
            <person name="Hatakeyama M."/>
            <person name="Paape T."/>
            <person name="Ng C.H."/>
            <person name="Ang C.C."/>
            <person name="Tnah L.H."/>
            <person name="Lee C.T."/>
            <person name="Nishiyama T."/>
            <person name="Sese J."/>
            <person name="O'Brien M.J."/>
            <person name="Copetti D."/>
            <person name="Mohd Noor M.I."/>
            <person name="Ong R.C."/>
            <person name="Putra M."/>
            <person name="Sireger I.Z."/>
            <person name="Indrioko S."/>
            <person name="Kosugi Y."/>
            <person name="Izuno A."/>
            <person name="Isagi Y."/>
            <person name="Lee S.L."/>
            <person name="Shimizu K.K."/>
        </authorList>
    </citation>
    <scope>NUCLEOTIDE SEQUENCE [LARGE SCALE GENOMIC DNA]</scope>
    <source>
        <strain evidence="1">214</strain>
    </source>
</reference>
<proteinExistence type="predicted"/>
<evidence type="ECO:0000313" key="1">
    <source>
        <dbReference type="EMBL" id="GKV01826.1"/>
    </source>
</evidence>
<dbReference type="EMBL" id="BPVZ01000017">
    <property type="protein sequence ID" value="GKV01826.1"/>
    <property type="molecule type" value="Genomic_DNA"/>
</dbReference>
<sequence length="44" mass="5413">MCVKHYHVKRSLREIIFEIFTKMIKPSGLKWWEVTEKQLDEMCT</sequence>
<dbReference type="AlphaFoldDB" id="A0AAV5IPR9"/>
<dbReference type="Proteomes" id="UP001054252">
    <property type="component" value="Unassembled WGS sequence"/>
</dbReference>
<keyword evidence="2" id="KW-1185">Reference proteome</keyword>
<name>A0AAV5IPR9_9ROSI</name>
<evidence type="ECO:0008006" key="3">
    <source>
        <dbReference type="Google" id="ProtNLM"/>
    </source>
</evidence>
<gene>
    <name evidence="1" type="ORF">SLEP1_g14346</name>
</gene>
<protein>
    <recommendedName>
        <fullName evidence="3">Transposase</fullName>
    </recommendedName>
</protein>
<comment type="caution">
    <text evidence="1">The sequence shown here is derived from an EMBL/GenBank/DDBJ whole genome shotgun (WGS) entry which is preliminary data.</text>
</comment>
<evidence type="ECO:0000313" key="2">
    <source>
        <dbReference type="Proteomes" id="UP001054252"/>
    </source>
</evidence>
<organism evidence="1 2">
    <name type="scientific">Rubroshorea leprosula</name>
    <dbReference type="NCBI Taxonomy" id="152421"/>
    <lineage>
        <taxon>Eukaryota</taxon>
        <taxon>Viridiplantae</taxon>
        <taxon>Streptophyta</taxon>
        <taxon>Embryophyta</taxon>
        <taxon>Tracheophyta</taxon>
        <taxon>Spermatophyta</taxon>
        <taxon>Magnoliopsida</taxon>
        <taxon>eudicotyledons</taxon>
        <taxon>Gunneridae</taxon>
        <taxon>Pentapetalae</taxon>
        <taxon>rosids</taxon>
        <taxon>malvids</taxon>
        <taxon>Malvales</taxon>
        <taxon>Dipterocarpaceae</taxon>
        <taxon>Rubroshorea</taxon>
    </lineage>
</organism>
<accession>A0AAV5IPR9</accession>